<evidence type="ECO:0000313" key="2">
    <source>
        <dbReference type="Proteomes" id="UP000839052"/>
    </source>
</evidence>
<name>A0ABM8YXG2_9PROT</name>
<evidence type="ECO:0000313" key="1">
    <source>
        <dbReference type="EMBL" id="CAG9932222.1"/>
    </source>
</evidence>
<keyword evidence="2" id="KW-1185">Reference proteome</keyword>
<reference evidence="1 2" key="1">
    <citation type="submission" date="2021-10" db="EMBL/GenBank/DDBJ databases">
        <authorList>
            <person name="Koch H."/>
        </authorList>
    </citation>
    <scope>NUCLEOTIDE SEQUENCE [LARGE SCALE GENOMIC DNA]</scope>
    <source>
        <strain evidence="1">6680</strain>
    </source>
</reference>
<dbReference type="EMBL" id="OU912926">
    <property type="protein sequence ID" value="CAG9932222.1"/>
    <property type="molecule type" value="Genomic_DNA"/>
</dbReference>
<organism evidence="1 2">
    <name type="scientific">Candidatus Nitrotoga arctica</name>
    <dbReference type="NCBI Taxonomy" id="453162"/>
    <lineage>
        <taxon>Bacteria</taxon>
        <taxon>Pseudomonadati</taxon>
        <taxon>Pseudomonadota</taxon>
        <taxon>Betaproteobacteria</taxon>
        <taxon>Nitrosomonadales</taxon>
        <taxon>Gallionellaceae</taxon>
        <taxon>Candidatus Nitrotoga</taxon>
    </lineage>
</organism>
<dbReference type="RefSeq" id="WP_239796191.1">
    <property type="nucleotide sequence ID" value="NZ_OU912926.1"/>
</dbReference>
<proteinExistence type="predicted"/>
<protein>
    <recommendedName>
        <fullName evidence="3">Tetratricopeptide repeat-containing protein</fullName>
    </recommendedName>
</protein>
<gene>
    <name evidence="1" type="ORF">NTG6680_0969</name>
</gene>
<dbReference type="Gene3D" id="1.25.40.10">
    <property type="entry name" value="Tetratricopeptide repeat domain"/>
    <property type="match status" value="1"/>
</dbReference>
<accession>A0ABM8YXG2</accession>
<dbReference type="Proteomes" id="UP000839052">
    <property type="component" value="Chromosome"/>
</dbReference>
<sequence length="246" mass="27232">MTPTPKKKVDELIESINEMILNGLNNDRIEEIIADAEKLKIQGKSSDSYTVRGMIAALRGDANETDRLFTAALHIGGRNPATLSNYAAALCNLGKHTASTRIIDEALALDGNNLTYIKQAIKFHLVAFDIEATRKLLKRCETLGQPIQDFKMEIEMTTNEAMLAEHNAAWQDAASRIELASGVLHKLNFNSRKRKIFPFDGILLYEFQLDADIDTIAQVESAISDAIAEMPYSPVDNFLCITCSAL</sequence>
<dbReference type="InterPro" id="IPR011990">
    <property type="entry name" value="TPR-like_helical_dom_sf"/>
</dbReference>
<dbReference type="SUPFAM" id="SSF48452">
    <property type="entry name" value="TPR-like"/>
    <property type="match status" value="1"/>
</dbReference>
<evidence type="ECO:0008006" key="3">
    <source>
        <dbReference type="Google" id="ProtNLM"/>
    </source>
</evidence>